<feature type="domain" description="C2H2-type" evidence="15">
    <location>
        <begin position="656"/>
        <end position="683"/>
    </location>
</feature>
<feature type="domain" description="C2H2-type" evidence="15">
    <location>
        <begin position="828"/>
        <end position="855"/>
    </location>
</feature>
<feature type="domain" description="C2H2-type" evidence="15">
    <location>
        <begin position="944"/>
        <end position="971"/>
    </location>
</feature>
<dbReference type="GO" id="GO:0000978">
    <property type="term" value="F:RNA polymerase II cis-regulatory region sequence-specific DNA binding"/>
    <property type="evidence" value="ECO:0007669"/>
    <property type="project" value="TreeGrafter"/>
</dbReference>
<evidence type="ECO:0000259" key="15">
    <source>
        <dbReference type="PROSITE" id="PS50157"/>
    </source>
</evidence>
<evidence type="ECO:0000313" key="18">
    <source>
        <dbReference type="RefSeq" id="XP_015584861.1"/>
    </source>
</evidence>
<keyword evidence="7 14" id="KW-0862">Zinc</keyword>
<keyword evidence="4 14" id="KW-0479">Metal-binding</keyword>
<evidence type="ECO:0000313" key="19">
    <source>
        <dbReference type="RefSeq" id="XP_015584862.1"/>
    </source>
</evidence>
<evidence type="ECO:0000256" key="5">
    <source>
        <dbReference type="ARBA" id="ARBA00022737"/>
    </source>
</evidence>
<name>A0AAJ7FCD0_CEPCN</name>
<dbReference type="FunFam" id="3.30.160.60:FF:002343">
    <property type="entry name" value="Zinc finger protein 33A"/>
    <property type="match status" value="1"/>
</dbReference>
<dbReference type="GO" id="GO:0005634">
    <property type="term" value="C:nucleus"/>
    <property type="evidence" value="ECO:0007669"/>
    <property type="project" value="UniProtKB-SubCell"/>
</dbReference>
<evidence type="ECO:0000256" key="2">
    <source>
        <dbReference type="ARBA" id="ARBA00004123"/>
    </source>
</evidence>
<dbReference type="SMART" id="SM00355">
    <property type="entry name" value="ZnF_C2H2"/>
    <property type="match status" value="17"/>
</dbReference>
<dbReference type="InterPro" id="IPR012934">
    <property type="entry name" value="Znf_AD"/>
</dbReference>
<feature type="binding site" evidence="14">
    <location>
        <position position="196"/>
    </location>
    <ligand>
        <name>Zn(2+)</name>
        <dbReference type="ChEBI" id="CHEBI:29105"/>
    </ligand>
</feature>
<sequence>MNALIEDSHGELITISIQETDTFRELNKRIKKEYGLQMDFTNLHGYSSFDLDENILASLSKNDQLISINTDTSLSNHTESVIEETIDEECILKVQPDEANVVVYQNDIDIHATSENDEAIEMHKSYQLITLDSGIELDQQVLINSTDENVFLHADNSEITELMSLRNNKRSYSKDTMQTNAKVILEITNDVASPLCRLCANKSDEMVYIFGTTESRKEIAEKIDDCLPITVSEMDTLPKQVCHSCLEKLEMCYEFHKTVIEAEASFVKMDYGKLMQTRMMRKTCPLCRQCTAKINTDPDNIISLADNNIAEPLSSLQLKEMGIIDTTEMNEFPPKEETEYIENDITRDEHSSDWQITNEQIKNESKNSENSINEALVSMVTLEPIKIASCEEKQESNRTKNTNFYEMRLNMAENKEKSKVEKLKKNLKQSGLKTDTVTTIEKTNKVYEKQKLSTKDHTYKEINMTTEISIDNGGECNAIKCRICGETFETTKKCYMHSSIHAMNGYYPCSLCEKTFINEENYNDHSVEHTEGKKCERRSATYACDECGKKFVSEERLQFHMNFHKPEARPCYCEKCDKFMVSESSLYHHLKTVHLQYKEFCCDICGKQFRAQAQLDSHQRKHKDERPFECTICKKRFYSNEILKRHKKLHLPDKPYQCDQCGKRFDRTNTLTKHLLRHQVEAGRSMTCYVCTGCNEVFIDSLSGNLHIDNCILTNNGKNSIIEERTLTAMYRCEFCERCYTDIKYMKMHRACHTGLQPYVCTICDITYATYNQATAHKSAHKKSSKEVNVKEDVVIPKYFSCECCNKQFLHFTNMNIHRKACASGKNWTCRYCGFVFENAKELSRHKKGKDNEKTWPCEGCNMIFGSICALEIHKEIHTKAYANRKLFKCLYCGKEFVQKTQLTIHIRSHTGERPYACDLCDKAYKIKAERDNHRRTHTGERPFKCTLCDKTFTNPARLREHTRFHSGIRPYKCNLCERAFKKANARKVHMTIHTGEKPYQCDVCSTYFRRMGDMRKHKKTQHGVRETIENSSGSLKID</sequence>
<feature type="domain" description="C2H2-type" evidence="15">
    <location>
        <begin position="507"/>
        <end position="534"/>
    </location>
</feature>
<feature type="domain" description="C2H2-type" evidence="15">
    <location>
        <begin position="856"/>
        <end position="883"/>
    </location>
</feature>
<dbReference type="FunFam" id="3.30.160.60:FF:000100">
    <property type="entry name" value="Zinc finger 45-like"/>
    <property type="match status" value="1"/>
</dbReference>
<feature type="domain" description="C2H2-type" evidence="15">
    <location>
        <begin position="972"/>
        <end position="999"/>
    </location>
</feature>
<dbReference type="AlphaFoldDB" id="A0AAJ7FCD0"/>
<dbReference type="SMART" id="SM00868">
    <property type="entry name" value="zf-AD"/>
    <property type="match status" value="1"/>
</dbReference>
<dbReference type="PROSITE" id="PS51915">
    <property type="entry name" value="ZAD"/>
    <property type="match status" value="1"/>
</dbReference>
<evidence type="ECO:0000256" key="12">
    <source>
        <dbReference type="ARBA" id="ARBA00068876"/>
    </source>
</evidence>
<feature type="domain" description="C2H2-type" evidence="15">
    <location>
        <begin position="1000"/>
        <end position="1027"/>
    </location>
</feature>
<dbReference type="SUPFAM" id="SSF57667">
    <property type="entry name" value="beta-beta-alpha zinc fingers"/>
    <property type="match status" value="9"/>
</dbReference>
<evidence type="ECO:0000256" key="8">
    <source>
        <dbReference type="ARBA" id="ARBA00023015"/>
    </source>
</evidence>
<dbReference type="SUPFAM" id="SSF57716">
    <property type="entry name" value="Glucocorticoid receptor-like (DNA-binding domain)"/>
    <property type="match status" value="1"/>
</dbReference>
<feature type="domain" description="C2H2-type" evidence="15">
    <location>
        <begin position="800"/>
        <end position="828"/>
    </location>
</feature>
<dbReference type="Gene3D" id="3.40.1800.20">
    <property type="match status" value="1"/>
</dbReference>
<organism evidence="17 19">
    <name type="scientific">Cephus cinctus</name>
    <name type="common">Wheat stem sawfly</name>
    <dbReference type="NCBI Taxonomy" id="211228"/>
    <lineage>
        <taxon>Eukaryota</taxon>
        <taxon>Metazoa</taxon>
        <taxon>Ecdysozoa</taxon>
        <taxon>Arthropoda</taxon>
        <taxon>Hexapoda</taxon>
        <taxon>Insecta</taxon>
        <taxon>Pterygota</taxon>
        <taxon>Neoptera</taxon>
        <taxon>Endopterygota</taxon>
        <taxon>Hymenoptera</taxon>
        <taxon>Cephoidea</taxon>
        <taxon>Cephidae</taxon>
        <taxon>Cephus</taxon>
    </lineage>
</organism>
<feature type="domain" description="ZAD" evidence="16">
    <location>
        <begin position="194"/>
        <end position="269"/>
    </location>
</feature>
<dbReference type="FunFam" id="3.30.160.60:FF:000446">
    <property type="entry name" value="Zinc finger protein"/>
    <property type="match status" value="1"/>
</dbReference>
<feature type="binding site" evidence="14">
    <location>
        <position position="245"/>
    </location>
    <ligand>
        <name>Zn(2+)</name>
        <dbReference type="ChEBI" id="CHEBI:29105"/>
    </ligand>
</feature>
<dbReference type="Pfam" id="PF07776">
    <property type="entry name" value="zf-AD"/>
    <property type="match status" value="1"/>
</dbReference>
<feature type="domain" description="C2H2-type" evidence="15">
    <location>
        <begin position="600"/>
        <end position="627"/>
    </location>
</feature>
<evidence type="ECO:0000256" key="9">
    <source>
        <dbReference type="ARBA" id="ARBA00023125"/>
    </source>
</evidence>
<dbReference type="GO" id="GO:0008270">
    <property type="term" value="F:zinc ion binding"/>
    <property type="evidence" value="ECO:0007669"/>
    <property type="project" value="UniProtKB-UniRule"/>
</dbReference>
<keyword evidence="5" id="KW-0677">Repeat</keyword>
<evidence type="ECO:0000259" key="16">
    <source>
        <dbReference type="PROSITE" id="PS51915"/>
    </source>
</evidence>
<feature type="domain" description="C2H2-type" evidence="15">
    <location>
        <begin position="916"/>
        <end position="943"/>
    </location>
</feature>
<keyword evidence="10" id="KW-0804">Transcription</keyword>
<dbReference type="InterPro" id="IPR013087">
    <property type="entry name" value="Znf_C2H2_type"/>
</dbReference>
<dbReference type="FunFam" id="3.30.160.60:FF:001116">
    <property type="entry name" value="Zinc finger protein 562"/>
    <property type="match status" value="1"/>
</dbReference>
<evidence type="ECO:0000256" key="4">
    <source>
        <dbReference type="ARBA" id="ARBA00022723"/>
    </source>
</evidence>
<evidence type="ECO:0000313" key="17">
    <source>
        <dbReference type="Proteomes" id="UP000694920"/>
    </source>
</evidence>
<protein>
    <recommendedName>
        <fullName evidence="12">Zinc finger protein 865</fullName>
    </recommendedName>
</protein>
<evidence type="ECO:0000256" key="13">
    <source>
        <dbReference type="PROSITE-ProRule" id="PRU00042"/>
    </source>
</evidence>
<dbReference type="Pfam" id="PF13912">
    <property type="entry name" value="zf-C2H2_6"/>
    <property type="match status" value="1"/>
</dbReference>
<feature type="domain" description="C2H2-type" evidence="15">
    <location>
        <begin position="731"/>
        <end position="758"/>
    </location>
</feature>
<dbReference type="GeneID" id="107262814"/>
<dbReference type="FunFam" id="3.30.160.60:FF:001289">
    <property type="entry name" value="Zinc finger protein 574"/>
    <property type="match status" value="1"/>
</dbReference>
<gene>
    <name evidence="18 19" type="primary">LOC107262814</name>
</gene>
<feature type="domain" description="C2H2-type" evidence="15">
    <location>
        <begin position="542"/>
        <end position="569"/>
    </location>
</feature>
<dbReference type="RefSeq" id="XP_015584861.1">
    <property type="nucleotide sequence ID" value="XM_015729375.2"/>
</dbReference>
<dbReference type="InterPro" id="IPR036236">
    <property type="entry name" value="Znf_C2H2_sf"/>
</dbReference>
<dbReference type="GO" id="GO:0006357">
    <property type="term" value="P:regulation of transcription by RNA polymerase II"/>
    <property type="evidence" value="ECO:0007669"/>
    <property type="project" value="UniProtKB-ARBA"/>
</dbReference>
<dbReference type="Pfam" id="PF00096">
    <property type="entry name" value="zf-C2H2"/>
    <property type="match status" value="3"/>
</dbReference>
<comment type="function">
    <text evidence="1">May be involved in transcriptional regulation.</text>
</comment>
<dbReference type="Pfam" id="PF12874">
    <property type="entry name" value="zf-met"/>
    <property type="match status" value="1"/>
</dbReference>
<dbReference type="Gene3D" id="3.30.160.60">
    <property type="entry name" value="Classic Zinc Finger"/>
    <property type="match status" value="12"/>
</dbReference>
<comment type="subcellular location">
    <subcellularLocation>
        <location evidence="2">Nucleus</location>
    </subcellularLocation>
</comment>
<dbReference type="Proteomes" id="UP000694920">
    <property type="component" value="Unplaced"/>
</dbReference>
<reference evidence="18 19" key="1">
    <citation type="submission" date="2025-04" db="UniProtKB">
        <authorList>
            <consortium name="RefSeq"/>
        </authorList>
    </citation>
    <scope>IDENTIFICATION</scope>
</reference>
<evidence type="ECO:0000256" key="10">
    <source>
        <dbReference type="ARBA" id="ARBA00023163"/>
    </source>
</evidence>
<dbReference type="PROSITE" id="PS50157">
    <property type="entry name" value="ZINC_FINGER_C2H2_2"/>
    <property type="match status" value="15"/>
</dbReference>
<dbReference type="PANTHER" id="PTHR24390">
    <property type="entry name" value="ZINC FINGER PROTEIN"/>
    <property type="match status" value="1"/>
</dbReference>
<dbReference type="KEGG" id="ccin:107262814"/>
<feature type="domain" description="C2H2-type" evidence="15">
    <location>
        <begin position="628"/>
        <end position="655"/>
    </location>
</feature>
<evidence type="ECO:0000256" key="14">
    <source>
        <dbReference type="PROSITE-ProRule" id="PRU01263"/>
    </source>
</evidence>
<evidence type="ECO:0000256" key="7">
    <source>
        <dbReference type="ARBA" id="ARBA00022833"/>
    </source>
</evidence>
<keyword evidence="6 13" id="KW-0863">Zinc-finger</keyword>
<keyword evidence="11" id="KW-0539">Nucleus</keyword>
<dbReference type="GO" id="GO:0003700">
    <property type="term" value="F:DNA-binding transcription factor activity"/>
    <property type="evidence" value="ECO:0007669"/>
    <property type="project" value="TreeGrafter"/>
</dbReference>
<dbReference type="FunFam" id="3.30.160.60:FF:000145">
    <property type="entry name" value="Zinc finger protein 574"/>
    <property type="match status" value="1"/>
</dbReference>
<evidence type="ECO:0000256" key="3">
    <source>
        <dbReference type="ARBA" id="ARBA00006991"/>
    </source>
</evidence>
<feature type="binding site" evidence="14">
    <location>
        <position position="242"/>
    </location>
    <ligand>
        <name>Zn(2+)</name>
        <dbReference type="ChEBI" id="CHEBI:29105"/>
    </ligand>
</feature>
<feature type="binding site" evidence="14">
    <location>
        <position position="199"/>
    </location>
    <ligand>
        <name>Zn(2+)</name>
        <dbReference type="ChEBI" id="CHEBI:29105"/>
    </ligand>
</feature>
<evidence type="ECO:0000256" key="1">
    <source>
        <dbReference type="ARBA" id="ARBA00003767"/>
    </source>
</evidence>
<keyword evidence="9" id="KW-0238">DNA-binding</keyword>
<keyword evidence="8" id="KW-0805">Transcription regulation</keyword>
<feature type="domain" description="C2H2-type" evidence="15">
    <location>
        <begin position="571"/>
        <end position="599"/>
    </location>
</feature>
<feature type="domain" description="C2H2-type" evidence="15">
    <location>
        <begin position="888"/>
        <end position="915"/>
    </location>
</feature>
<evidence type="ECO:0000256" key="6">
    <source>
        <dbReference type="ARBA" id="ARBA00022771"/>
    </source>
</evidence>
<evidence type="ECO:0000256" key="11">
    <source>
        <dbReference type="ARBA" id="ARBA00023242"/>
    </source>
</evidence>
<proteinExistence type="inferred from homology"/>
<accession>A0AAJ7FCD0</accession>
<dbReference type="RefSeq" id="XP_015584862.1">
    <property type="nucleotide sequence ID" value="XM_015729376.2"/>
</dbReference>
<dbReference type="PANTHER" id="PTHR24390:SF159">
    <property type="entry name" value="GROWTH FACTOR INDEPENDENT 1 TRANSCRIPTIONAL REPRESSOR"/>
    <property type="match status" value="1"/>
</dbReference>
<comment type="similarity">
    <text evidence="3">Belongs to the krueppel C2H2-type zinc-finger protein family.</text>
</comment>
<keyword evidence="17" id="KW-1185">Reference proteome</keyword>
<dbReference type="PROSITE" id="PS00028">
    <property type="entry name" value="ZINC_FINGER_C2H2_1"/>
    <property type="match status" value="14"/>
</dbReference>